<dbReference type="Proteomes" id="UP000694558">
    <property type="component" value="Chromosome 3"/>
</dbReference>
<dbReference type="Pfam" id="PF00627">
    <property type="entry name" value="UBA"/>
    <property type="match status" value="1"/>
</dbReference>
<dbReference type="Ensembl" id="ENSSMAT00000059856.1">
    <property type="protein sequence ID" value="ENSSMAP00000042411.1"/>
    <property type="gene ID" value="ENSSMAG00000019840.2"/>
</dbReference>
<evidence type="ECO:0000259" key="14">
    <source>
        <dbReference type="PROSITE" id="PS50030"/>
    </source>
</evidence>
<feature type="compositionally biased region" description="Low complexity" evidence="12">
    <location>
        <begin position="506"/>
        <end position="530"/>
    </location>
</feature>
<dbReference type="PANTHER" id="PTHR24346">
    <property type="entry name" value="MAP/MICROTUBULE AFFINITY-REGULATING KINASE"/>
    <property type="match status" value="1"/>
</dbReference>
<gene>
    <name evidence="16" type="primary">mark4b</name>
</gene>
<feature type="compositionally biased region" description="Basic and acidic residues" evidence="12">
    <location>
        <begin position="604"/>
        <end position="616"/>
    </location>
</feature>
<organism evidence="16 17">
    <name type="scientific">Scophthalmus maximus</name>
    <name type="common">Turbot</name>
    <name type="synonym">Psetta maxima</name>
    <dbReference type="NCBI Taxonomy" id="52904"/>
    <lineage>
        <taxon>Eukaryota</taxon>
        <taxon>Metazoa</taxon>
        <taxon>Chordata</taxon>
        <taxon>Craniata</taxon>
        <taxon>Vertebrata</taxon>
        <taxon>Euteleostomi</taxon>
        <taxon>Actinopterygii</taxon>
        <taxon>Neopterygii</taxon>
        <taxon>Teleostei</taxon>
        <taxon>Neoteleostei</taxon>
        <taxon>Acanthomorphata</taxon>
        <taxon>Carangaria</taxon>
        <taxon>Pleuronectiformes</taxon>
        <taxon>Pleuronectoidei</taxon>
        <taxon>Scophthalmidae</taxon>
        <taxon>Scophthalmus</taxon>
    </lineage>
</organism>
<feature type="compositionally biased region" description="Low complexity" evidence="12">
    <location>
        <begin position="545"/>
        <end position="558"/>
    </location>
</feature>
<dbReference type="PROSITE" id="PS50011">
    <property type="entry name" value="PROTEIN_KINASE_DOM"/>
    <property type="match status" value="1"/>
</dbReference>
<evidence type="ECO:0000256" key="7">
    <source>
        <dbReference type="ARBA" id="ARBA00022840"/>
    </source>
</evidence>
<evidence type="ECO:0000256" key="1">
    <source>
        <dbReference type="ARBA" id="ARBA00006234"/>
    </source>
</evidence>
<comment type="similarity">
    <text evidence="1">Belongs to the protein kinase superfamily. CAMK Ser/Thr protein kinase family. SNF1 subfamily.</text>
</comment>
<evidence type="ECO:0000256" key="3">
    <source>
        <dbReference type="ARBA" id="ARBA00022527"/>
    </source>
</evidence>
<feature type="compositionally biased region" description="Polar residues" evidence="12">
    <location>
        <begin position="428"/>
        <end position="452"/>
    </location>
</feature>
<dbReference type="Pfam" id="PF00069">
    <property type="entry name" value="Pkinase"/>
    <property type="match status" value="1"/>
</dbReference>
<dbReference type="InterPro" id="IPR008271">
    <property type="entry name" value="Ser/Thr_kinase_AS"/>
</dbReference>
<feature type="compositionally biased region" description="Polar residues" evidence="12">
    <location>
        <begin position="466"/>
        <end position="487"/>
    </location>
</feature>
<protein>
    <recommendedName>
        <fullName evidence="2">non-specific serine/threonine protein kinase</fullName>
        <ecNumber evidence="2">2.7.11.1</ecNumber>
    </recommendedName>
</protein>
<dbReference type="InterPro" id="IPR000719">
    <property type="entry name" value="Prot_kinase_dom"/>
</dbReference>
<dbReference type="Gene3D" id="1.10.8.10">
    <property type="entry name" value="DNA helicase RuvA subunit, C-terminal domain"/>
    <property type="match status" value="1"/>
</dbReference>
<dbReference type="EC" id="2.7.11.1" evidence="2"/>
<reference evidence="16" key="2">
    <citation type="submission" date="2025-08" db="UniProtKB">
        <authorList>
            <consortium name="Ensembl"/>
        </authorList>
    </citation>
    <scope>IDENTIFICATION</scope>
</reference>
<feature type="compositionally biased region" description="Basic and acidic residues" evidence="12">
    <location>
        <begin position="581"/>
        <end position="590"/>
    </location>
</feature>
<accession>A0A8D3C553</accession>
<evidence type="ECO:0000313" key="17">
    <source>
        <dbReference type="Proteomes" id="UP000694558"/>
    </source>
</evidence>
<feature type="region of interest" description="Disordered" evidence="12">
    <location>
        <begin position="354"/>
        <end position="561"/>
    </location>
</feature>
<evidence type="ECO:0000259" key="13">
    <source>
        <dbReference type="PROSITE" id="PS50011"/>
    </source>
</evidence>
<reference evidence="16" key="1">
    <citation type="submission" date="2023-05" db="EMBL/GenBank/DDBJ databases">
        <title>High-quality long-read genome of Scophthalmus maximus.</title>
        <authorList>
            <person name="Lien S."/>
            <person name="Martinez P."/>
        </authorList>
    </citation>
    <scope>NUCLEOTIDE SEQUENCE [LARGE SCALE GENOMIC DNA]</scope>
</reference>
<dbReference type="SUPFAM" id="SSF103243">
    <property type="entry name" value="KA1-like"/>
    <property type="match status" value="1"/>
</dbReference>
<keyword evidence="3" id="KW-0723">Serine/threonine-protein kinase</keyword>
<dbReference type="FunFam" id="1.10.8.10:FF:000005">
    <property type="entry name" value="Non-specific serine/threonine protein kinase"/>
    <property type="match status" value="1"/>
</dbReference>
<dbReference type="FunFam" id="3.30.310.80:FF:000011">
    <property type="entry name" value="Non-specific serine/threonine protein kinase"/>
    <property type="match status" value="1"/>
</dbReference>
<evidence type="ECO:0000256" key="9">
    <source>
        <dbReference type="ARBA" id="ARBA00038181"/>
    </source>
</evidence>
<feature type="compositionally biased region" description="Low complexity" evidence="12">
    <location>
        <begin position="358"/>
        <end position="377"/>
    </location>
</feature>
<dbReference type="FunFam" id="1.10.510.10:FF:000002">
    <property type="entry name" value="Non-specific serine/threonine protein kinase"/>
    <property type="match status" value="1"/>
</dbReference>
<dbReference type="SMART" id="SM00165">
    <property type="entry name" value="UBA"/>
    <property type="match status" value="1"/>
</dbReference>
<dbReference type="GO" id="GO:0000226">
    <property type="term" value="P:microtubule cytoskeleton organization"/>
    <property type="evidence" value="ECO:0007669"/>
    <property type="project" value="TreeGrafter"/>
</dbReference>
<dbReference type="Pfam" id="PF02149">
    <property type="entry name" value="KA1"/>
    <property type="match status" value="1"/>
</dbReference>
<evidence type="ECO:0000256" key="4">
    <source>
        <dbReference type="ARBA" id="ARBA00022679"/>
    </source>
</evidence>
<dbReference type="GO" id="GO:0005737">
    <property type="term" value="C:cytoplasm"/>
    <property type="evidence" value="ECO:0007669"/>
    <property type="project" value="TreeGrafter"/>
</dbReference>
<dbReference type="InterPro" id="IPR011009">
    <property type="entry name" value="Kinase-like_dom_sf"/>
</dbReference>
<comment type="similarity">
    <text evidence="9">Belongs to the protein kinase superfamily. CAMK Ser/Thr protein kinase family. Smok subfamily.</text>
</comment>
<dbReference type="AlphaFoldDB" id="A0A8D3C553"/>
<keyword evidence="6" id="KW-0418">Kinase</keyword>
<dbReference type="PROSITE" id="PS50030">
    <property type="entry name" value="UBA"/>
    <property type="match status" value="1"/>
</dbReference>
<keyword evidence="7" id="KW-0067">ATP-binding</keyword>
<dbReference type="GeneTree" id="ENSGT00940000159555"/>
<comment type="function">
    <text evidence="8">May play a role in sperm motility, especially in the regulation of flagellar function.</text>
</comment>
<keyword evidence="4" id="KW-0808">Transferase</keyword>
<dbReference type="Gene3D" id="1.10.510.10">
    <property type="entry name" value="Transferase(Phosphotransferase) domain 1"/>
    <property type="match status" value="1"/>
</dbReference>
<dbReference type="Gene3D" id="3.30.200.20">
    <property type="entry name" value="Phosphorylase Kinase, domain 1"/>
    <property type="match status" value="2"/>
</dbReference>
<dbReference type="PROSITE" id="PS50032">
    <property type="entry name" value="KA1"/>
    <property type="match status" value="1"/>
</dbReference>
<dbReference type="SUPFAM" id="SSF56112">
    <property type="entry name" value="Protein kinase-like (PK-like)"/>
    <property type="match status" value="1"/>
</dbReference>
<feature type="domain" description="UBA" evidence="14">
    <location>
        <begin position="293"/>
        <end position="333"/>
    </location>
</feature>
<dbReference type="InterPro" id="IPR028375">
    <property type="entry name" value="KA1/Ssp2_C"/>
</dbReference>
<sequence>AEETQFIIHTSLSASRSEKGTGWSSRSLGARCRNSIALCSDEQPHIGNYRLLKTIGKGNFAKVKLARHILTGREVSLKQTKQELQLFEVIETEKTLYLIMEYASGGEVFDYLVARGRMKEKEARAKFRQIVSAVHYCHQKNIVHRDLKAENLLLDADANIKIADFGFSNEFTAGSKLDTFCGSPPYAAPELFQGKKYDGPEVDIWSLGVILYTLVSGSLPFDGQNLKELRERVLRGKYRVPFYMSTDCEGILRRFLVLNPAKRCSLEQIMKDKWINVGFDSEELKPHAEPVEDISDTGRIDVMVGMGFTRDEINDSLVSQKYNEITATYLLLGRKNESQTGSSLSLARVRPGTIINGTSKHSTSSSSSGAPSSSSGHKAQRSASTYHRQRRHSDFCGPAVPVSTHPKRSPSGVGEGAGLKEERMSIRKPTTNTTGSRSIPTPSSPMVSSAHNPNKAEIPDRRKEVNSTNNNPASAMTRRNTYVCTDRSSTDRHTLLQNGKENSIAGASGTSSSSSTPSSRLSRGSSVRSTFHGGQIRDRRPPSHAPSASPTPSHDASPLPHARTRATSNLLSNLASKLTRRVTDEPERISRSPVTSRHLSGHQKAAEPRTPRCGWDVRVRSPRDPAEVVLALREAAQGCGCQVHLAGPFLLSCTHGAAGARVAFEAEVCQLPSGLGQSSGVRFKRLWGAPLAFRDIATKVSKELEL</sequence>
<feature type="domain" description="Protein kinase" evidence="13">
    <location>
        <begin position="49"/>
        <end position="275"/>
    </location>
</feature>
<proteinExistence type="inferred from homology"/>
<evidence type="ECO:0000256" key="2">
    <source>
        <dbReference type="ARBA" id="ARBA00012513"/>
    </source>
</evidence>
<feature type="region of interest" description="Disordered" evidence="12">
    <location>
        <begin position="577"/>
        <end position="616"/>
    </location>
</feature>
<dbReference type="PANTHER" id="PTHR24346:SF28">
    <property type="entry name" value="MAP_MICROTUBULE AFFINITY-REGULATING KINASE 4"/>
    <property type="match status" value="1"/>
</dbReference>
<dbReference type="CDD" id="cd12197">
    <property type="entry name" value="MARK4_C"/>
    <property type="match status" value="1"/>
</dbReference>
<evidence type="ECO:0000256" key="11">
    <source>
        <dbReference type="ARBA" id="ARBA00048679"/>
    </source>
</evidence>
<dbReference type="SMART" id="SM00220">
    <property type="entry name" value="S_TKc"/>
    <property type="match status" value="1"/>
</dbReference>
<keyword evidence="5" id="KW-0547">Nucleotide-binding</keyword>
<evidence type="ECO:0000256" key="8">
    <source>
        <dbReference type="ARBA" id="ARBA00037391"/>
    </source>
</evidence>
<evidence type="ECO:0000313" key="16">
    <source>
        <dbReference type="Ensembl" id="ENSSMAP00000042411.1"/>
    </source>
</evidence>
<dbReference type="GO" id="GO:0050321">
    <property type="term" value="F:tau-protein kinase activity"/>
    <property type="evidence" value="ECO:0007669"/>
    <property type="project" value="TreeGrafter"/>
</dbReference>
<evidence type="ECO:0000259" key="15">
    <source>
        <dbReference type="PROSITE" id="PS50032"/>
    </source>
</evidence>
<comment type="catalytic activity">
    <reaction evidence="11">
        <text>L-seryl-[protein] + ATP = O-phospho-L-seryl-[protein] + ADP + H(+)</text>
        <dbReference type="Rhea" id="RHEA:17989"/>
        <dbReference type="Rhea" id="RHEA-COMP:9863"/>
        <dbReference type="Rhea" id="RHEA-COMP:11604"/>
        <dbReference type="ChEBI" id="CHEBI:15378"/>
        <dbReference type="ChEBI" id="CHEBI:29999"/>
        <dbReference type="ChEBI" id="CHEBI:30616"/>
        <dbReference type="ChEBI" id="CHEBI:83421"/>
        <dbReference type="ChEBI" id="CHEBI:456216"/>
        <dbReference type="EC" id="2.7.11.1"/>
    </reaction>
</comment>
<name>A0A8D3C553_SCOMX</name>
<dbReference type="Gene3D" id="3.30.310.80">
    <property type="entry name" value="Kinase associated domain 1, KA1"/>
    <property type="match status" value="1"/>
</dbReference>
<dbReference type="GO" id="GO:0005524">
    <property type="term" value="F:ATP binding"/>
    <property type="evidence" value="ECO:0007669"/>
    <property type="project" value="UniProtKB-KW"/>
</dbReference>
<evidence type="ECO:0000256" key="5">
    <source>
        <dbReference type="ARBA" id="ARBA00022741"/>
    </source>
</evidence>
<feature type="domain" description="KA1" evidence="15">
    <location>
        <begin position="655"/>
        <end position="706"/>
    </location>
</feature>
<dbReference type="InterPro" id="IPR001772">
    <property type="entry name" value="KA1_dom"/>
</dbReference>
<dbReference type="PROSITE" id="PS00108">
    <property type="entry name" value="PROTEIN_KINASE_ST"/>
    <property type="match status" value="1"/>
</dbReference>
<evidence type="ECO:0000256" key="12">
    <source>
        <dbReference type="SAM" id="MobiDB-lite"/>
    </source>
</evidence>
<dbReference type="InterPro" id="IPR015940">
    <property type="entry name" value="UBA"/>
</dbReference>
<dbReference type="GO" id="GO:0035556">
    <property type="term" value="P:intracellular signal transduction"/>
    <property type="evidence" value="ECO:0007669"/>
    <property type="project" value="TreeGrafter"/>
</dbReference>
<evidence type="ECO:0000256" key="6">
    <source>
        <dbReference type="ARBA" id="ARBA00022777"/>
    </source>
</evidence>
<comment type="catalytic activity">
    <reaction evidence="10">
        <text>L-threonyl-[protein] + ATP = O-phospho-L-threonyl-[protein] + ADP + H(+)</text>
        <dbReference type="Rhea" id="RHEA:46608"/>
        <dbReference type="Rhea" id="RHEA-COMP:11060"/>
        <dbReference type="Rhea" id="RHEA-COMP:11605"/>
        <dbReference type="ChEBI" id="CHEBI:15378"/>
        <dbReference type="ChEBI" id="CHEBI:30013"/>
        <dbReference type="ChEBI" id="CHEBI:30616"/>
        <dbReference type="ChEBI" id="CHEBI:61977"/>
        <dbReference type="ChEBI" id="CHEBI:456216"/>
        <dbReference type="EC" id="2.7.11.1"/>
    </reaction>
</comment>
<evidence type="ECO:0000256" key="10">
    <source>
        <dbReference type="ARBA" id="ARBA00047899"/>
    </source>
</evidence>